<dbReference type="InterPro" id="IPR000847">
    <property type="entry name" value="LysR_HTH_N"/>
</dbReference>
<proteinExistence type="inferred from homology"/>
<evidence type="ECO:0000259" key="5">
    <source>
        <dbReference type="PROSITE" id="PS50931"/>
    </source>
</evidence>
<dbReference type="SUPFAM" id="SSF53850">
    <property type="entry name" value="Periplasmic binding protein-like II"/>
    <property type="match status" value="1"/>
</dbReference>
<dbReference type="InterPro" id="IPR036390">
    <property type="entry name" value="WH_DNA-bd_sf"/>
</dbReference>
<accession>A0ABZ2FZQ9</accession>
<organism evidence="6 7">
    <name type="scientific">Sphingomonas kaistensis</name>
    <dbReference type="NCBI Taxonomy" id="298708"/>
    <lineage>
        <taxon>Bacteria</taxon>
        <taxon>Pseudomonadati</taxon>
        <taxon>Pseudomonadota</taxon>
        <taxon>Alphaproteobacteria</taxon>
        <taxon>Sphingomonadales</taxon>
        <taxon>Sphingomonadaceae</taxon>
        <taxon>Sphingomonas</taxon>
    </lineage>
</organism>
<dbReference type="InterPro" id="IPR036388">
    <property type="entry name" value="WH-like_DNA-bd_sf"/>
</dbReference>
<evidence type="ECO:0000313" key="7">
    <source>
        <dbReference type="Proteomes" id="UP001382935"/>
    </source>
</evidence>
<keyword evidence="2" id="KW-0805">Transcription regulation</keyword>
<dbReference type="PANTHER" id="PTHR30346:SF10">
    <property type="entry name" value="TRANSCRIPTIONAL REGULATOR OF OXIDATIVE STRESS OXYR"/>
    <property type="match status" value="1"/>
</dbReference>
<dbReference type="Gene3D" id="1.10.10.10">
    <property type="entry name" value="Winged helix-like DNA-binding domain superfamily/Winged helix DNA-binding domain"/>
    <property type="match status" value="1"/>
</dbReference>
<keyword evidence="7" id="KW-1185">Reference proteome</keyword>
<sequence>MSTFLPTLRQLQYLVALHDHEHFGRAAESCFITQSTLSASLRELETLLGSTLVERSRRVMRFTPLGERIVTKARLVLRAAEELAEMAEAEREPLTGELRMAVIPTIAPFLLPPLLPRLRAEHPSLKLFLREEPSGAACDGLARGAVDCALLALPFDCGEIDHEVLFEDRLLVASAEGEVTGDDVRPDEITASRMLLLEDGHCLKDHALAACNRPDLRVSAMMLGTSLHTLVQMVDNKLGITLVPQMAVDAGLLDGTSVEARPLKSDDARREIALIWRKGSAREPEFRLLAAELRRLR</sequence>
<dbReference type="CDD" id="cd08411">
    <property type="entry name" value="PBP2_OxyR"/>
    <property type="match status" value="1"/>
</dbReference>
<feature type="domain" description="HTH lysR-type" evidence="5">
    <location>
        <begin position="6"/>
        <end position="63"/>
    </location>
</feature>
<reference evidence="6 7" key="1">
    <citation type="submission" date="2024-02" db="EMBL/GenBank/DDBJ databases">
        <title>Full genome sequence of Sphingomonas kaistensis.</title>
        <authorList>
            <person name="Poletto B.L."/>
            <person name="Silva G."/>
            <person name="Galante D."/>
            <person name="Campos K.R."/>
            <person name="Santos M.B.N."/>
            <person name="Sacchi C.T."/>
        </authorList>
    </citation>
    <scope>NUCLEOTIDE SEQUENCE [LARGE SCALE GENOMIC DNA]</scope>
    <source>
        <strain evidence="6 7">MA4R</strain>
    </source>
</reference>
<evidence type="ECO:0000256" key="2">
    <source>
        <dbReference type="ARBA" id="ARBA00023015"/>
    </source>
</evidence>
<dbReference type="PANTHER" id="PTHR30346">
    <property type="entry name" value="TRANSCRIPTIONAL DUAL REGULATOR HCAR-RELATED"/>
    <property type="match status" value="1"/>
</dbReference>
<dbReference type="PRINTS" id="PR00039">
    <property type="entry name" value="HTHLYSR"/>
</dbReference>
<protein>
    <submittedName>
        <fullName evidence="6">Hydrogen peroxide-inducible genes activator</fullName>
    </submittedName>
</protein>
<keyword evidence="4" id="KW-0804">Transcription</keyword>
<dbReference type="InterPro" id="IPR005119">
    <property type="entry name" value="LysR_subst-bd"/>
</dbReference>
<comment type="similarity">
    <text evidence="1">Belongs to the LysR transcriptional regulatory family.</text>
</comment>
<evidence type="ECO:0000256" key="4">
    <source>
        <dbReference type="ARBA" id="ARBA00023163"/>
    </source>
</evidence>
<dbReference type="SUPFAM" id="SSF46785">
    <property type="entry name" value="Winged helix' DNA-binding domain"/>
    <property type="match status" value="1"/>
</dbReference>
<dbReference type="Pfam" id="PF00126">
    <property type="entry name" value="HTH_1"/>
    <property type="match status" value="1"/>
</dbReference>
<dbReference type="Pfam" id="PF03466">
    <property type="entry name" value="LysR_substrate"/>
    <property type="match status" value="1"/>
</dbReference>
<keyword evidence="3" id="KW-0238">DNA-binding</keyword>
<dbReference type="EMBL" id="CP145607">
    <property type="protein sequence ID" value="WWM69213.1"/>
    <property type="molecule type" value="Genomic_DNA"/>
</dbReference>
<dbReference type="Proteomes" id="UP001382935">
    <property type="component" value="Chromosome"/>
</dbReference>
<dbReference type="Gene3D" id="3.40.190.10">
    <property type="entry name" value="Periplasmic binding protein-like II"/>
    <property type="match status" value="2"/>
</dbReference>
<dbReference type="RefSeq" id="WP_338501124.1">
    <property type="nucleotide sequence ID" value="NZ_CP145607.1"/>
</dbReference>
<evidence type="ECO:0000256" key="3">
    <source>
        <dbReference type="ARBA" id="ARBA00023125"/>
    </source>
</evidence>
<evidence type="ECO:0000313" key="6">
    <source>
        <dbReference type="EMBL" id="WWM69213.1"/>
    </source>
</evidence>
<name>A0ABZ2FZQ9_9SPHN</name>
<gene>
    <name evidence="6" type="ORF">V6R86_00475</name>
</gene>
<dbReference type="PROSITE" id="PS50931">
    <property type="entry name" value="HTH_LYSR"/>
    <property type="match status" value="1"/>
</dbReference>
<evidence type="ECO:0000256" key="1">
    <source>
        <dbReference type="ARBA" id="ARBA00009437"/>
    </source>
</evidence>